<dbReference type="Proteomes" id="UP000199477">
    <property type="component" value="Unassembled WGS sequence"/>
</dbReference>
<reference evidence="2" key="1">
    <citation type="submission" date="2016-10" db="EMBL/GenBank/DDBJ databases">
        <authorList>
            <person name="Varghese N."/>
            <person name="Submissions S."/>
        </authorList>
    </citation>
    <scope>NUCLEOTIDE SEQUENCE [LARGE SCALE GENOMIC DNA]</scope>
    <source>
        <strain evidence="2">UNC178MFTsu3.1</strain>
    </source>
</reference>
<name>A0A1I1X8A2_9GAMM</name>
<sequence>MPVLTVPSEHLSMPPPAPLPPLKQVRAGLRRATEALAEELALVRPGGVLPQWSELEWRLASAAAVAHGVAPLLHRFSTWQKVEWRRFLDRQRQHVAERHLRIEALLRRADALFRAAGVPVLALKGAALHGLGLYAPGDRPMADIDLLVRVGDADRAAALLGELGYAETFAQWKHRVFKPVEGGAVAGLGEHRDTPVNIELHTHIHERLPTSIVDITPQVFPSCPRPGLNPYPSNGALMSHLLLHAAGNICGRTLRLLHLNDISLLATRMTLADWEVLWSAGPPWWALPPLRLVARYYHNAVPAAVLRKLRRDCPWWLRAASRQQTLTRVSCSDLWLQAFPGIEWSRTPLEALRYLRHRFVPDQESRKERQDMVRTQLYLQGQTWVTRSHGRRLLRRLAGAVPRMDTLYVVRKALETVD</sequence>
<dbReference type="EMBL" id="FONH01000001">
    <property type="protein sequence ID" value="SFE03577.1"/>
    <property type="molecule type" value="Genomic_DNA"/>
</dbReference>
<dbReference type="AlphaFoldDB" id="A0A1I1X8A2"/>
<proteinExistence type="predicted"/>
<organism evidence="1 2">
    <name type="scientific">Dyella marensis</name>
    <dbReference type="NCBI Taxonomy" id="500610"/>
    <lineage>
        <taxon>Bacteria</taxon>
        <taxon>Pseudomonadati</taxon>
        <taxon>Pseudomonadota</taxon>
        <taxon>Gammaproteobacteria</taxon>
        <taxon>Lysobacterales</taxon>
        <taxon>Rhodanobacteraceae</taxon>
        <taxon>Dyella</taxon>
    </lineage>
</organism>
<evidence type="ECO:0000313" key="1">
    <source>
        <dbReference type="EMBL" id="SFE03577.1"/>
    </source>
</evidence>
<gene>
    <name evidence="1" type="ORF">SAMN02799615_00153</name>
</gene>
<keyword evidence="1" id="KW-0808">Transferase</keyword>
<evidence type="ECO:0000313" key="2">
    <source>
        <dbReference type="Proteomes" id="UP000199477"/>
    </source>
</evidence>
<accession>A0A1I1X8A2</accession>
<keyword evidence="2" id="KW-1185">Reference proteome</keyword>
<dbReference type="InterPro" id="IPR039498">
    <property type="entry name" value="NTP_transf_5"/>
</dbReference>
<dbReference type="Pfam" id="PF14907">
    <property type="entry name" value="NTP_transf_5"/>
    <property type="match status" value="1"/>
</dbReference>
<dbReference type="GO" id="GO:0016740">
    <property type="term" value="F:transferase activity"/>
    <property type="evidence" value="ECO:0007669"/>
    <property type="project" value="UniProtKB-KW"/>
</dbReference>
<protein>
    <submittedName>
        <fullName evidence="1">Uncharacterized nucleotidyltransferase</fullName>
    </submittedName>
</protein>
<dbReference type="STRING" id="500610.SAMN02799615_00153"/>